<proteinExistence type="inferred from homology"/>
<keyword evidence="8" id="KW-1185">Reference proteome</keyword>
<dbReference type="OrthoDB" id="9805316at2"/>
<organism evidence="7 8">
    <name type="scientific">Bradymonas sediminis</name>
    <dbReference type="NCBI Taxonomy" id="1548548"/>
    <lineage>
        <taxon>Bacteria</taxon>
        <taxon>Deltaproteobacteria</taxon>
        <taxon>Bradymonadales</taxon>
        <taxon>Bradymonadaceae</taxon>
        <taxon>Bradymonas</taxon>
    </lineage>
</organism>
<protein>
    <submittedName>
        <fullName evidence="7">Polyprenyl synthetase family protein</fullName>
    </submittedName>
</protein>
<dbReference type="GO" id="GO:0004659">
    <property type="term" value="F:prenyltransferase activity"/>
    <property type="evidence" value="ECO:0007669"/>
    <property type="project" value="InterPro"/>
</dbReference>
<keyword evidence="5" id="KW-0460">Magnesium</keyword>
<evidence type="ECO:0000313" key="7">
    <source>
        <dbReference type="EMBL" id="AWV88452.1"/>
    </source>
</evidence>
<comment type="cofactor">
    <cofactor evidence="1">
        <name>Mg(2+)</name>
        <dbReference type="ChEBI" id="CHEBI:18420"/>
    </cofactor>
</comment>
<evidence type="ECO:0000256" key="1">
    <source>
        <dbReference type="ARBA" id="ARBA00001946"/>
    </source>
</evidence>
<accession>A0A2Z4FHH7</accession>
<evidence type="ECO:0000256" key="4">
    <source>
        <dbReference type="ARBA" id="ARBA00022723"/>
    </source>
</evidence>
<evidence type="ECO:0000256" key="3">
    <source>
        <dbReference type="ARBA" id="ARBA00022679"/>
    </source>
</evidence>
<dbReference type="PANTHER" id="PTHR12001:SF69">
    <property type="entry name" value="ALL TRANS-POLYPRENYL-DIPHOSPHATE SYNTHASE PDSS1"/>
    <property type="match status" value="1"/>
</dbReference>
<evidence type="ECO:0000256" key="5">
    <source>
        <dbReference type="ARBA" id="ARBA00022842"/>
    </source>
</evidence>
<dbReference type="SFLD" id="SFLDS00005">
    <property type="entry name" value="Isoprenoid_Synthase_Type_I"/>
    <property type="match status" value="1"/>
</dbReference>
<evidence type="ECO:0000256" key="2">
    <source>
        <dbReference type="ARBA" id="ARBA00006706"/>
    </source>
</evidence>
<dbReference type="EMBL" id="CP030032">
    <property type="protein sequence ID" value="AWV88452.1"/>
    <property type="molecule type" value="Genomic_DNA"/>
</dbReference>
<dbReference type="PROSITE" id="PS00723">
    <property type="entry name" value="POLYPRENYL_SYNTHASE_1"/>
    <property type="match status" value="1"/>
</dbReference>
<dbReference type="InterPro" id="IPR033749">
    <property type="entry name" value="Polyprenyl_synt_CS"/>
</dbReference>
<gene>
    <name evidence="7" type="ORF">DN745_03455</name>
</gene>
<dbReference type="Proteomes" id="UP000249799">
    <property type="component" value="Chromosome"/>
</dbReference>
<dbReference type="PANTHER" id="PTHR12001">
    <property type="entry name" value="GERANYLGERANYL PYROPHOSPHATE SYNTHASE"/>
    <property type="match status" value="1"/>
</dbReference>
<dbReference type="GO" id="GO:0046872">
    <property type="term" value="F:metal ion binding"/>
    <property type="evidence" value="ECO:0007669"/>
    <property type="project" value="UniProtKB-KW"/>
</dbReference>
<dbReference type="Pfam" id="PF00348">
    <property type="entry name" value="polyprenyl_synt"/>
    <property type="match status" value="1"/>
</dbReference>
<evidence type="ECO:0000256" key="6">
    <source>
        <dbReference type="RuleBase" id="RU004466"/>
    </source>
</evidence>
<sequence>MWLFMTDASALKNSSFSPAGLPVEQGAEPTFGASEAGFVAAVERRLREALLLGEDADSAGELLSEASTHLTLADAAKRARPRLLWYFARALSEGDLFSDGPGAQEEFAALVDFAVVAELIHTASLMHDDVLDEATLRRGLPSVNANWGNCIAVLGGDAMLVKGLQMLEPYGMNFMSLGLKVVGQMTHSLVLEVQSRAQTDVTEETWHAIADGKTGILFGWCGSTPAMRAGKSDIAERLHRCGHHLGVAFQLADDLKDLTGADVGKHRFTDIRTRTPAYPLVWAMNASPETRARFEELWASEEISEDDVESAGQQLLESGALEATQAALRLEIDSALEALGEYATRPGGREIAGFAMSLRGFL</sequence>
<keyword evidence="3 6" id="KW-0808">Transferase</keyword>
<reference evidence="7 8" key="1">
    <citation type="submission" date="2018-06" db="EMBL/GenBank/DDBJ databases">
        <title>Lujinxingia sediminis gen. nov. sp. nov., a new facultative anaerobic member of the class Deltaproteobacteria, and proposal of Lujinxingaceae fam. nov.</title>
        <authorList>
            <person name="Guo L.-Y."/>
            <person name="Li C.-M."/>
            <person name="Wang S."/>
            <person name="Du Z.-J."/>
        </authorList>
    </citation>
    <scope>NUCLEOTIDE SEQUENCE [LARGE SCALE GENOMIC DNA]</scope>
    <source>
        <strain evidence="7 8">FA350</strain>
    </source>
</reference>
<dbReference type="Gene3D" id="1.10.600.10">
    <property type="entry name" value="Farnesyl Diphosphate Synthase"/>
    <property type="match status" value="1"/>
</dbReference>
<comment type="similarity">
    <text evidence="2 6">Belongs to the FPP/GGPP synthase family.</text>
</comment>
<evidence type="ECO:0000313" key="8">
    <source>
        <dbReference type="Proteomes" id="UP000249799"/>
    </source>
</evidence>
<dbReference type="AlphaFoldDB" id="A0A2Z4FHH7"/>
<name>A0A2Z4FHH7_9DELT</name>
<dbReference type="PROSITE" id="PS00444">
    <property type="entry name" value="POLYPRENYL_SYNTHASE_2"/>
    <property type="match status" value="1"/>
</dbReference>
<keyword evidence="4" id="KW-0479">Metal-binding</keyword>
<dbReference type="InterPro" id="IPR000092">
    <property type="entry name" value="Polyprenyl_synt"/>
</dbReference>
<dbReference type="KEGG" id="bsed:DN745_03455"/>
<dbReference type="InterPro" id="IPR008949">
    <property type="entry name" value="Isoprenoid_synthase_dom_sf"/>
</dbReference>
<dbReference type="GO" id="GO:0008299">
    <property type="term" value="P:isoprenoid biosynthetic process"/>
    <property type="evidence" value="ECO:0007669"/>
    <property type="project" value="InterPro"/>
</dbReference>
<dbReference type="SUPFAM" id="SSF48576">
    <property type="entry name" value="Terpenoid synthases"/>
    <property type="match status" value="1"/>
</dbReference>